<sequence>MNKTLLLLCLMTSFSILAQDPVVQNDAFAEIPKEPGTSDCSCSHWINKDLGDQGETSASGLTSPNSAVKFDDFESDLIYQEVEVLANTNYKLTYAVRFNDGADPDVTPSSIEMRILKGSGYESGYTPVYYTDATIKPTSGFGYIDITVAELAANNIAIDTQVHPGNSDYLVYEFDFNSGSETSIAIMGRGIGRPNTPPADASDSRPWLWSSGEDEIRVDYLTVINQDALSIQEFSAANLKVYPNPAKSNITIISSNQSQVDSVELYNILGSKLKTYSSLVDNTINISEMSSGIYLLKVNSGNNTVTKRIVIE</sequence>
<keyword evidence="5" id="KW-1185">Reference proteome</keyword>
<dbReference type="AlphaFoldDB" id="A0A3D9MAR0"/>
<feature type="chain" id="PRO_5017725185" evidence="2">
    <location>
        <begin position="19"/>
        <end position="312"/>
    </location>
</feature>
<evidence type="ECO:0000259" key="3">
    <source>
        <dbReference type="Pfam" id="PF18962"/>
    </source>
</evidence>
<evidence type="ECO:0000256" key="2">
    <source>
        <dbReference type="SAM" id="SignalP"/>
    </source>
</evidence>
<comment type="caution">
    <text evidence="4">The sequence shown here is derived from an EMBL/GenBank/DDBJ whole genome shotgun (WGS) entry which is preliminary data.</text>
</comment>
<reference evidence="4 5" key="1">
    <citation type="submission" date="2018-07" db="EMBL/GenBank/DDBJ databases">
        <title>Genomic Encyclopedia of Type Strains, Phase III (KMG-III): the genomes of soil and plant-associated and newly described type strains.</title>
        <authorList>
            <person name="Whitman W."/>
        </authorList>
    </citation>
    <scope>NUCLEOTIDE SEQUENCE [LARGE SCALE GENOMIC DNA]</scope>
    <source>
        <strain evidence="4 5">CECT 7948</strain>
    </source>
</reference>
<gene>
    <name evidence="4" type="ORF">DFQ09_105148</name>
</gene>
<accession>A0A3D9MAR0</accession>
<dbReference type="NCBIfam" id="TIGR04183">
    <property type="entry name" value="Por_Secre_tail"/>
    <property type="match status" value="1"/>
</dbReference>
<evidence type="ECO:0000313" key="4">
    <source>
        <dbReference type="EMBL" id="REE16935.1"/>
    </source>
</evidence>
<dbReference type="RefSeq" id="WP_115810628.1">
    <property type="nucleotide sequence ID" value="NZ_QREI01000005.1"/>
</dbReference>
<protein>
    <submittedName>
        <fullName evidence="4">Putative secreted protein (Por secretion system target)</fullName>
    </submittedName>
</protein>
<keyword evidence="1 2" id="KW-0732">Signal</keyword>
<name>A0A3D9MAR0_9FLAO</name>
<organism evidence="4 5">
    <name type="scientific">Winogradskyella pacifica</name>
    <dbReference type="NCBI Taxonomy" id="664642"/>
    <lineage>
        <taxon>Bacteria</taxon>
        <taxon>Pseudomonadati</taxon>
        <taxon>Bacteroidota</taxon>
        <taxon>Flavobacteriia</taxon>
        <taxon>Flavobacteriales</taxon>
        <taxon>Flavobacteriaceae</taxon>
        <taxon>Winogradskyella</taxon>
    </lineage>
</organism>
<dbReference type="Pfam" id="PF18962">
    <property type="entry name" value="Por_Secre_tail"/>
    <property type="match status" value="1"/>
</dbReference>
<dbReference type="InterPro" id="IPR026444">
    <property type="entry name" value="Secre_tail"/>
</dbReference>
<dbReference type="Proteomes" id="UP000256919">
    <property type="component" value="Unassembled WGS sequence"/>
</dbReference>
<feature type="signal peptide" evidence="2">
    <location>
        <begin position="1"/>
        <end position="18"/>
    </location>
</feature>
<dbReference type="EMBL" id="QREI01000005">
    <property type="protein sequence ID" value="REE16935.1"/>
    <property type="molecule type" value="Genomic_DNA"/>
</dbReference>
<feature type="domain" description="Secretion system C-terminal sorting" evidence="3">
    <location>
        <begin position="241"/>
        <end position="311"/>
    </location>
</feature>
<dbReference type="OrthoDB" id="1491481at2"/>
<proteinExistence type="predicted"/>
<evidence type="ECO:0000256" key="1">
    <source>
        <dbReference type="ARBA" id="ARBA00022729"/>
    </source>
</evidence>
<evidence type="ECO:0000313" key="5">
    <source>
        <dbReference type="Proteomes" id="UP000256919"/>
    </source>
</evidence>